<organism evidence="6 7">
    <name type="scientific">Glaesserella australis</name>
    <dbReference type="NCBI Taxonomy" id="2094024"/>
    <lineage>
        <taxon>Bacteria</taxon>
        <taxon>Pseudomonadati</taxon>
        <taxon>Pseudomonadota</taxon>
        <taxon>Gammaproteobacteria</taxon>
        <taxon>Pasteurellales</taxon>
        <taxon>Pasteurellaceae</taxon>
        <taxon>Glaesserella</taxon>
    </lineage>
</organism>
<dbReference type="AlphaFoldDB" id="A0A328C2B1"/>
<evidence type="ECO:0000256" key="1">
    <source>
        <dbReference type="ARBA" id="ARBA00023015"/>
    </source>
</evidence>
<feature type="domain" description="HTH araC/xylS-type" evidence="5">
    <location>
        <begin position="191"/>
        <end position="289"/>
    </location>
</feature>
<dbReference type="SMART" id="SM00342">
    <property type="entry name" value="HTH_ARAC"/>
    <property type="match status" value="1"/>
</dbReference>
<name>A0A328C2B1_9PAST</name>
<dbReference type="SUPFAM" id="SSF46689">
    <property type="entry name" value="Homeodomain-like"/>
    <property type="match status" value="2"/>
</dbReference>
<keyword evidence="2" id="KW-0238">DNA-binding</keyword>
<dbReference type="RefSeq" id="WP_111748962.1">
    <property type="nucleotide sequence ID" value="NZ_PTPX01000001.1"/>
</dbReference>
<reference evidence="7" key="1">
    <citation type="submission" date="2018-02" db="EMBL/GenBank/DDBJ databases">
        <title>Glaesserella australis sp. nov., isolated from the lungs of pigs.</title>
        <authorList>
            <person name="Turni C."/>
            <person name="Christensen H."/>
        </authorList>
    </citation>
    <scope>NUCLEOTIDE SEQUENCE [LARGE SCALE GENOMIC DNA]</scope>
    <source>
        <strain evidence="7">HS4635</strain>
    </source>
</reference>
<dbReference type="Pfam" id="PF02311">
    <property type="entry name" value="AraC_binding"/>
    <property type="match status" value="1"/>
</dbReference>
<dbReference type="InterPro" id="IPR020449">
    <property type="entry name" value="Tscrpt_reg_AraC-type_HTH"/>
</dbReference>
<keyword evidence="3" id="KW-0010">Activator</keyword>
<dbReference type="Proteomes" id="UP000248689">
    <property type="component" value="Unassembled WGS sequence"/>
</dbReference>
<dbReference type="OrthoDB" id="9778008at2"/>
<dbReference type="GO" id="GO:0043565">
    <property type="term" value="F:sequence-specific DNA binding"/>
    <property type="evidence" value="ECO:0007669"/>
    <property type="project" value="InterPro"/>
</dbReference>
<dbReference type="GO" id="GO:0003700">
    <property type="term" value="F:DNA-binding transcription factor activity"/>
    <property type="evidence" value="ECO:0007669"/>
    <property type="project" value="InterPro"/>
</dbReference>
<evidence type="ECO:0000313" key="7">
    <source>
        <dbReference type="Proteomes" id="UP000248689"/>
    </source>
</evidence>
<dbReference type="InterPro" id="IPR011051">
    <property type="entry name" value="RmlC_Cupin_sf"/>
</dbReference>
<protein>
    <submittedName>
        <fullName evidence="6">AraC family transcriptional regulator</fullName>
    </submittedName>
</protein>
<evidence type="ECO:0000259" key="5">
    <source>
        <dbReference type="PROSITE" id="PS01124"/>
    </source>
</evidence>
<evidence type="ECO:0000313" key="6">
    <source>
        <dbReference type="EMBL" id="RAL19921.1"/>
    </source>
</evidence>
<gene>
    <name evidence="6" type="ORF">C5N92_00680</name>
</gene>
<dbReference type="Pfam" id="PF12833">
    <property type="entry name" value="HTH_18"/>
    <property type="match status" value="1"/>
</dbReference>
<keyword evidence="1" id="KW-0805">Transcription regulation</keyword>
<sequence>MTIYEHYNHSSNFPSETDFPYLVLTGDNNDISPQNMGFRVMHWHDELQFVYVEQGEVEVQTLEQTFRIGAGEGLFINKRAIHVVNYVGECRYYNFLFFDHLLYFYDNSPVQTWVRHVVESPVITACHLSSHSLWQHNVLIFLKKLLQLERQQSAHYHYEVLLTLCSLWLEMGKHLLPNESVPKSKLNERMGKFLHYIEQHYQEDISLEKLAAYANVSKSECLRCFKTSLNTTPYRYLIEWRLAKATELLHDTDKPIGWIASEVGFNQPSHFTQYFKAKTGLSPRDYRQAVLGKSET</sequence>
<dbReference type="Gene3D" id="1.10.10.60">
    <property type="entry name" value="Homeodomain-like"/>
    <property type="match status" value="2"/>
</dbReference>
<dbReference type="PRINTS" id="PR00032">
    <property type="entry name" value="HTHARAC"/>
</dbReference>
<evidence type="ECO:0000256" key="3">
    <source>
        <dbReference type="ARBA" id="ARBA00023159"/>
    </source>
</evidence>
<dbReference type="SUPFAM" id="SSF51182">
    <property type="entry name" value="RmlC-like cupins"/>
    <property type="match status" value="1"/>
</dbReference>
<dbReference type="EMBL" id="PTPX01000001">
    <property type="protein sequence ID" value="RAL19921.1"/>
    <property type="molecule type" value="Genomic_DNA"/>
</dbReference>
<keyword evidence="4" id="KW-0804">Transcription</keyword>
<dbReference type="InterPro" id="IPR018060">
    <property type="entry name" value="HTH_AraC"/>
</dbReference>
<evidence type="ECO:0000256" key="4">
    <source>
        <dbReference type="ARBA" id="ARBA00023163"/>
    </source>
</evidence>
<dbReference type="PANTHER" id="PTHR43280:SF2">
    <property type="entry name" value="HTH-TYPE TRANSCRIPTIONAL REGULATOR EXSA"/>
    <property type="match status" value="1"/>
</dbReference>
<dbReference type="InterPro" id="IPR003313">
    <property type="entry name" value="AraC-bd"/>
</dbReference>
<accession>A0A328C2B1</accession>
<dbReference type="PANTHER" id="PTHR43280">
    <property type="entry name" value="ARAC-FAMILY TRANSCRIPTIONAL REGULATOR"/>
    <property type="match status" value="1"/>
</dbReference>
<comment type="caution">
    <text evidence="6">The sequence shown here is derived from an EMBL/GenBank/DDBJ whole genome shotgun (WGS) entry which is preliminary data.</text>
</comment>
<dbReference type="PROSITE" id="PS01124">
    <property type="entry name" value="HTH_ARAC_FAMILY_2"/>
    <property type="match status" value="1"/>
</dbReference>
<dbReference type="InterPro" id="IPR014710">
    <property type="entry name" value="RmlC-like_jellyroll"/>
</dbReference>
<proteinExistence type="predicted"/>
<dbReference type="InterPro" id="IPR018062">
    <property type="entry name" value="HTH_AraC-typ_CS"/>
</dbReference>
<keyword evidence="7" id="KW-1185">Reference proteome</keyword>
<dbReference type="InterPro" id="IPR009057">
    <property type="entry name" value="Homeodomain-like_sf"/>
</dbReference>
<evidence type="ECO:0000256" key="2">
    <source>
        <dbReference type="ARBA" id="ARBA00023125"/>
    </source>
</evidence>
<dbReference type="Gene3D" id="2.60.120.10">
    <property type="entry name" value="Jelly Rolls"/>
    <property type="match status" value="1"/>
</dbReference>
<dbReference type="PROSITE" id="PS00041">
    <property type="entry name" value="HTH_ARAC_FAMILY_1"/>
    <property type="match status" value="1"/>
</dbReference>